<feature type="transmembrane region" description="Helical" evidence="7">
    <location>
        <begin position="153"/>
        <end position="176"/>
    </location>
</feature>
<keyword evidence="2" id="KW-0813">Transport</keyword>
<keyword evidence="6 7" id="KW-0472">Membrane</keyword>
<evidence type="ECO:0000256" key="4">
    <source>
        <dbReference type="ARBA" id="ARBA00022797"/>
    </source>
</evidence>
<feature type="transmembrane region" description="Helical" evidence="7">
    <location>
        <begin position="409"/>
        <end position="429"/>
    </location>
</feature>
<evidence type="ECO:0000259" key="8">
    <source>
        <dbReference type="PROSITE" id="PS50850"/>
    </source>
</evidence>
<keyword evidence="3 7" id="KW-0812">Transmembrane</keyword>
<dbReference type="PROSITE" id="PS50850">
    <property type="entry name" value="MFS"/>
    <property type="match status" value="1"/>
</dbReference>
<feature type="transmembrane region" description="Helical" evidence="7">
    <location>
        <begin position="318"/>
        <end position="337"/>
    </location>
</feature>
<dbReference type="GO" id="GO:0022857">
    <property type="term" value="F:transmembrane transporter activity"/>
    <property type="evidence" value="ECO:0007669"/>
    <property type="project" value="InterPro"/>
</dbReference>
<comment type="caution">
    <text evidence="9">The sequence shown here is derived from an EMBL/GenBank/DDBJ whole genome shotgun (WGS) entry which is preliminary data.</text>
</comment>
<dbReference type="Proteomes" id="UP000028643">
    <property type="component" value="Unassembled WGS sequence"/>
</dbReference>
<proteinExistence type="predicted"/>
<dbReference type="EMBL" id="JPQT01000101">
    <property type="protein sequence ID" value="KFE51762.1"/>
    <property type="molecule type" value="Genomic_DNA"/>
</dbReference>
<evidence type="ECO:0000313" key="10">
    <source>
        <dbReference type="Proteomes" id="UP000028643"/>
    </source>
</evidence>
<feature type="domain" description="Major facilitator superfamily (MFS) profile" evidence="8">
    <location>
        <begin position="29"/>
        <end position="434"/>
    </location>
</feature>
<keyword evidence="4" id="KW-0058">Aromatic hydrocarbons catabolism</keyword>
<feature type="transmembrane region" description="Helical" evidence="7">
    <location>
        <begin position="91"/>
        <end position="113"/>
    </location>
</feature>
<evidence type="ECO:0000313" key="9">
    <source>
        <dbReference type="EMBL" id="KFE51762.1"/>
    </source>
</evidence>
<evidence type="ECO:0000256" key="5">
    <source>
        <dbReference type="ARBA" id="ARBA00022989"/>
    </source>
</evidence>
<feature type="transmembrane region" description="Helical" evidence="7">
    <location>
        <begin position="62"/>
        <end position="79"/>
    </location>
</feature>
<gene>
    <name evidence="9" type="ORF">IV02_11315</name>
</gene>
<dbReference type="PANTHER" id="PTHR43791:SF36">
    <property type="entry name" value="TRANSPORTER, PUTATIVE (AFU_ORTHOLOGUE AFUA_6G08340)-RELATED"/>
    <property type="match status" value="1"/>
</dbReference>
<evidence type="ECO:0000256" key="2">
    <source>
        <dbReference type="ARBA" id="ARBA00022448"/>
    </source>
</evidence>
<accession>A0A085V8J9</accession>
<dbReference type="InterPro" id="IPR020846">
    <property type="entry name" value="MFS_dom"/>
</dbReference>
<comment type="subcellular location">
    <subcellularLocation>
        <location evidence="1">Membrane</location>
        <topology evidence="1">Multi-pass membrane protein</topology>
    </subcellularLocation>
</comment>
<dbReference type="InterPro" id="IPR036259">
    <property type="entry name" value="MFS_trans_sf"/>
</dbReference>
<dbReference type="Pfam" id="PF07690">
    <property type="entry name" value="MFS_1"/>
    <property type="match status" value="1"/>
</dbReference>
<feature type="transmembrane region" description="Helical" evidence="7">
    <location>
        <begin position="375"/>
        <end position="397"/>
    </location>
</feature>
<dbReference type="AlphaFoldDB" id="A0A085V8J9"/>
<dbReference type="GO" id="GO:0016020">
    <property type="term" value="C:membrane"/>
    <property type="evidence" value="ECO:0007669"/>
    <property type="project" value="UniProtKB-SubCell"/>
</dbReference>
<reference evidence="9 10" key="1">
    <citation type="submission" date="2014-07" db="EMBL/GenBank/DDBJ databases">
        <title>Draft Genome Sequences of Environmental Pseudomonas syringae strains.</title>
        <authorList>
            <person name="Baltrus D.A."/>
            <person name="Berge O."/>
            <person name="Morris C."/>
        </authorList>
    </citation>
    <scope>NUCLEOTIDE SEQUENCE [LARGE SCALE GENOMIC DNA]</scope>
    <source>
        <strain evidence="9 10">CEB003</strain>
    </source>
</reference>
<sequence>MQFEHSNSHQSSSRSRELDATYRKITWRLLPYLFVAYVFAYLDRVNIGFAATHFKADLNFSDAIYGLGAGIFFIGYLLCEIPSNLLMNKIGARLTIARIMICWGFVSCCMMLIKSPTSFYLLRLLLGIFEAGFAPGVLLYLTLWFPPQRRAHMAAIFLSGAAVAGLIGAPVSGWILDTMDQVGGIRGWQWLFLLEGVPSILLGLLALVLLPNRPNDAKWLSHQPNQRVNADLLTPDSSSSHGFLDALRDPVIYYISIAWFTVICGIYAVSFWMPMLMQEAGLKTSTEVGLWSIIPYGFTALGMIVISRHSDKSMERRWHAATCALLGAVGLGMLPFVQGNFALTMAALTLTSTAVFTAMPIILSMPMCYLSRKAAPGGIAFVNTIGLLGGVASPYVLGLIKTSTGSLNNGLFLISGLLVIGALLLIGAVRLEPRTRSAIAS</sequence>
<dbReference type="InterPro" id="IPR011701">
    <property type="entry name" value="MFS"/>
</dbReference>
<evidence type="ECO:0000256" key="7">
    <source>
        <dbReference type="SAM" id="Phobius"/>
    </source>
</evidence>
<feature type="transmembrane region" description="Helical" evidence="7">
    <location>
        <begin position="343"/>
        <end position="363"/>
    </location>
</feature>
<feature type="transmembrane region" description="Helical" evidence="7">
    <location>
        <begin position="251"/>
        <end position="273"/>
    </location>
</feature>
<dbReference type="CDD" id="cd17319">
    <property type="entry name" value="MFS_ExuT_GudP_like"/>
    <property type="match status" value="1"/>
</dbReference>
<dbReference type="FunFam" id="1.20.1250.20:FF:000018">
    <property type="entry name" value="MFS transporter permease"/>
    <property type="match status" value="1"/>
</dbReference>
<dbReference type="Gene3D" id="1.20.1250.20">
    <property type="entry name" value="MFS general substrate transporter like domains"/>
    <property type="match status" value="2"/>
</dbReference>
<protein>
    <submittedName>
        <fullName evidence="9">Major facilitator transporter</fullName>
    </submittedName>
</protein>
<evidence type="ECO:0000256" key="1">
    <source>
        <dbReference type="ARBA" id="ARBA00004141"/>
    </source>
</evidence>
<keyword evidence="5 7" id="KW-1133">Transmembrane helix</keyword>
<dbReference type="SUPFAM" id="SSF103473">
    <property type="entry name" value="MFS general substrate transporter"/>
    <property type="match status" value="1"/>
</dbReference>
<dbReference type="PATRIC" id="fig|317.174.peg.2323"/>
<feature type="transmembrane region" description="Helical" evidence="7">
    <location>
        <begin position="188"/>
        <end position="210"/>
    </location>
</feature>
<organism evidence="9 10">
    <name type="scientific">Pseudomonas syringae</name>
    <dbReference type="NCBI Taxonomy" id="317"/>
    <lineage>
        <taxon>Bacteria</taxon>
        <taxon>Pseudomonadati</taxon>
        <taxon>Pseudomonadota</taxon>
        <taxon>Gammaproteobacteria</taxon>
        <taxon>Pseudomonadales</taxon>
        <taxon>Pseudomonadaceae</taxon>
        <taxon>Pseudomonas</taxon>
    </lineage>
</organism>
<dbReference type="RefSeq" id="WP_047574714.1">
    <property type="nucleotide sequence ID" value="NZ_JPQT01000101.1"/>
</dbReference>
<name>A0A085V8J9_PSESX</name>
<evidence type="ECO:0000256" key="6">
    <source>
        <dbReference type="ARBA" id="ARBA00023136"/>
    </source>
</evidence>
<feature type="transmembrane region" description="Helical" evidence="7">
    <location>
        <begin position="119"/>
        <end position="141"/>
    </location>
</feature>
<feature type="transmembrane region" description="Helical" evidence="7">
    <location>
        <begin position="288"/>
        <end position="306"/>
    </location>
</feature>
<evidence type="ECO:0000256" key="3">
    <source>
        <dbReference type="ARBA" id="ARBA00022692"/>
    </source>
</evidence>
<dbReference type="PANTHER" id="PTHR43791">
    <property type="entry name" value="PERMEASE-RELATED"/>
    <property type="match status" value="1"/>
</dbReference>